<dbReference type="RefSeq" id="WP_183640210.1">
    <property type="nucleotide sequence ID" value="NZ_JACHBL010000001.1"/>
</dbReference>
<organism evidence="2 3">
    <name type="scientific">Neomicrococcus lactis</name>
    <dbReference type="NCBI Taxonomy" id="732241"/>
    <lineage>
        <taxon>Bacteria</taxon>
        <taxon>Bacillati</taxon>
        <taxon>Actinomycetota</taxon>
        <taxon>Actinomycetes</taxon>
        <taxon>Micrococcales</taxon>
        <taxon>Micrococcaceae</taxon>
        <taxon>Neomicrococcus</taxon>
    </lineage>
</organism>
<evidence type="ECO:0000313" key="3">
    <source>
        <dbReference type="Proteomes" id="UP000523863"/>
    </source>
</evidence>
<dbReference type="EMBL" id="JACHBL010000001">
    <property type="protein sequence ID" value="MBB5597260.1"/>
    <property type="molecule type" value="Genomic_DNA"/>
</dbReference>
<dbReference type="Proteomes" id="UP000523863">
    <property type="component" value="Unassembled WGS sequence"/>
</dbReference>
<dbReference type="AlphaFoldDB" id="A0A7W9DA53"/>
<keyword evidence="1" id="KW-0472">Membrane</keyword>
<proteinExistence type="predicted"/>
<reference evidence="2 3" key="1">
    <citation type="submission" date="2020-08" db="EMBL/GenBank/DDBJ databases">
        <title>Sequencing the genomes of 1000 actinobacteria strains.</title>
        <authorList>
            <person name="Klenk H.-P."/>
        </authorList>
    </citation>
    <scope>NUCLEOTIDE SEQUENCE [LARGE SCALE GENOMIC DNA]</scope>
    <source>
        <strain evidence="2 3">DSM 23694</strain>
    </source>
</reference>
<name>A0A7W9DA53_9MICC</name>
<keyword evidence="1" id="KW-1133">Transmembrane helix</keyword>
<evidence type="ECO:0000313" key="2">
    <source>
        <dbReference type="EMBL" id="MBB5597260.1"/>
    </source>
</evidence>
<comment type="caution">
    <text evidence="2">The sequence shown here is derived from an EMBL/GenBank/DDBJ whole genome shotgun (WGS) entry which is preliminary data.</text>
</comment>
<keyword evidence="1" id="KW-0812">Transmembrane</keyword>
<keyword evidence="3" id="KW-1185">Reference proteome</keyword>
<evidence type="ECO:0000256" key="1">
    <source>
        <dbReference type="SAM" id="Phobius"/>
    </source>
</evidence>
<accession>A0A7W9DA53</accession>
<evidence type="ECO:0008006" key="4">
    <source>
        <dbReference type="Google" id="ProtNLM"/>
    </source>
</evidence>
<gene>
    <name evidence="2" type="ORF">BKA12_000340</name>
</gene>
<dbReference type="InterPro" id="IPR021401">
    <property type="entry name" value="DUF3040"/>
</dbReference>
<feature type="transmembrane region" description="Helical" evidence="1">
    <location>
        <begin position="64"/>
        <end position="83"/>
    </location>
</feature>
<feature type="transmembrane region" description="Helical" evidence="1">
    <location>
        <begin position="42"/>
        <end position="58"/>
    </location>
</feature>
<sequence length="126" mass="13613">MPLSEHEQKLLEQLEKQLNADHEFTSSFESASTTGGFSPRNLVLGAIGAVVSIVILLLGINLQLIIVGVLGFLLMCASVYFAVSKPKNATTVSAVKQPATAGGKVKRQGSFLQDLEKKWDERGRDL</sequence>
<protein>
    <recommendedName>
        <fullName evidence="4">DUF3040 domain-containing protein</fullName>
    </recommendedName>
</protein>
<dbReference type="Pfam" id="PF11239">
    <property type="entry name" value="DUF3040"/>
    <property type="match status" value="1"/>
</dbReference>